<protein>
    <submittedName>
        <fullName evidence="2">Uncharacterized protein</fullName>
    </submittedName>
</protein>
<dbReference type="AlphaFoldDB" id="A0A0A9EN94"/>
<dbReference type="EMBL" id="GBRH01195706">
    <property type="protein sequence ID" value="JAE02190.1"/>
    <property type="molecule type" value="Transcribed_RNA"/>
</dbReference>
<reference evidence="2" key="2">
    <citation type="journal article" date="2015" name="Data Brief">
        <title>Shoot transcriptome of the giant reed, Arundo donax.</title>
        <authorList>
            <person name="Barrero R.A."/>
            <person name="Guerrero F.D."/>
            <person name="Moolhuijzen P."/>
            <person name="Goolsby J.A."/>
            <person name="Tidwell J."/>
            <person name="Bellgard S.E."/>
            <person name="Bellgard M.I."/>
        </authorList>
    </citation>
    <scope>NUCLEOTIDE SEQUENCE</scope>
    <source>
        <tissue evidence="2">Shoot tissue taken approximately 20 cm above the soil surface</tissue>
    </source>
</reference>
<sequence length="50" mass="5264">MHLNAWMKWSCGGPCVSKMHSTGSYGIQSSLYSSGTSGTGIPGEDRRCPG</sequence>
<accession>A0A0A9EN94</accession>
<feature type="region of interest" description="Disordered" evidence="1">
    <location>
        <begin position="30"/>
        <end position="50"/>
    </location>
</feature>
<evidence type="ECO:0000313" key="2">
    <source>
        <dbReference type="EMBL" id="JAE02190.1"/>
    </source>
</evidence>
<name>A0A0A9EN94_ARUDO</name>
<organism evidence="2">
    <name type="scientific">Arundo donax</name>
    <name type="common">Giant reed</name>
    <name type="synonym">Donax arundinaceus</name>
    <dbReference type="NCBI Taxonomy" id="35708"/>
    <lineage>
        <taxon>Eukaryota</taxon>
        <taxon>Viridiplantae</taxon>
        <taxon>Streptophyta</taxon>
        <taxon>Embryophyta</taxon>
        <taxon>Tracheophyta</taxon>
        <taxon>Spermatophyta</taxon>
        <taxon>Magnoliopsida</taxon>
        <taxon>Liliopsida</taxon>
        <taxon>Poales</taxon>
        <taxon>Poaceae</taxon>
        <taxon>PACMAD clade</taxon>
        <taxon>Arundinoideae</taxon>
        <taxon>Arundineae</taxon>
        <taxon>Arundo</taxon>
    </lineage>
</organism>
<evidence type="ECO:0000256" key="1">
    <source>
        <dbReference type="SAM" id="MobiDB-lite"/>
    </source>
</evidence>
<reference evidence="2" key="1">
    <citation type="submission" date="2014-09" db="EMBL/GenBank/DDBJ databases">
        <authorList>
            <person name="Magalhaes I.L.F."/>
            <person name="Oliveira U."/>
            <person name="Santos F.R."/>
            <person name="Vidigal T.H.D.A."/>
            <person name="Brescovit A.D."/>
            <person name="Santos A.J."/>
        </authorList>
    </citation>
    <scope>NUCLEOTIDE SEQUENCE</scope>
    <source>
        <tissue evidence="2">Shoot tissue taken approximately 20 cm above the soil surface</tissue>
    </source>
</reference>
<proteinExistence type="predicted"/>